<accession>A0A5B9QG86</accession>
<keyword evidence="2" id="KW-1185">Reference proteome</keyword>
<dbReference type="Proteomes" id="UP000323917">
    <property type="component" value="Chromosome"/>
</dbReference>
<name>A0A5B9QG86_9BACT</name>
<dbReference type="NCBIfam" id="NF038001">
    <property type="entry name" value="HYExAFE"/>
    <property type="match status" value="1"/>
</dbReference>
<evidence type="ECO:0000313" key="1">
    <source>
        <dbReference type="EMBL" id="QEG33283.1"/>
    </source>
</evidence>
<dbReference type="EMBL" id="CP042913">
    <property type="protein sequence ID" value="QEG33283.1"/>
    <property type="molecule type" value="Genomic_DNA"/>
</dbReference>
<proteinExistence type="predicted"/>
<dbReference type="InterPro" id="IPR049797">
    <property type="entry name" value="HYExAFE"/>
</dbReference>
<dbReference type="KEGG" id="bgok:Pr1d_05440"/>
<reference evidence="1 2" key="1">
    <citation type="submission" date="2019-08" db="EMBL/GenBank/DDBJ databases">
        <title>Deep-cultivation of Planctomycetes and their phenomic and genomic characterization uncovers novel biology.</title>
        <authorList>
            <person name="Wiegand S."/>
            <person name="Jogler M."/>
            <person name="Boedeker C."/>
            <person name="Pinto D."/>
            <person name="Vollmers J."/>
            <person name="Rivas-Marin E."/>
            <person name="Kohn T."/>
            <person name="Peeters S.H."/>
            <person name="Heuer A."/>
            <person name="Rast P."/>
            <person name="Oberbeckmann S."/>
            <person name="Bunk B."/>
            <person name="Jeske O."/>
            <person name="Meyerdierks A."/>
            <person name="Storesund J.E."/>
            <person name="Kallscheuer N."/>
            <person name="Luecker S."/>
            <person name="Lage O.M."/>
            <person name="Pohl T."/>
            <person name="Merkel B.J."/>
            <person name="Hornburger P."/>
            <person name="Mueller R.-W."/>
            <person name="Bruemmer F."/>
            <person name="Labrenz M."/>
            <person name="Spormann A.M."/>
            <person name="Op den Camp H."/>
            <person name="Overmann J."/>
            <person name="Amann R."/>
            <person name="Jetten M.S.M."/>
            <person name="Mascher T."/>
            <person name="Medema M.H."/>
            <person name="Devos D.P."/>
            <person name="Kaster A.-K."/>
            <person name="Ovreas L."/>
            <person name="Rohde M."/>
            <person name="Galperin M.Y."/>
            <person name="Jogler C."/>
        </authorList>
    </citation>
    <scope>NUCLEOTIDE SEQUENCE [LARGE SCALE GENOMIC DNA]</scope>
    <source>
        <strain evidence="1 2">Pr1d</strain>
    </source>
</reference>
<dbReference type="AlphaFoldDB" id="A0A5B9QG86"/>
<evidence type="ECO:0000313" key="2">
    <source>
        <dbReference type="Proteomes" id="UP000323917"/>
    </source>
</evidence>
<organism evidence="1 2">
    <name type="scientific">Bythopirellula goksoeyrii</name>
    <dbReference type="NCBI Taxonomy" id="1400387"/>
    <lineage>
        <taxon>Bacteria</taxon>
        <taxon>Pseudomonadati</taxon>
        <taxon>Planctomycetota</taxon>
        <taxon>Planctomycetia</taxon>
        <taxon>Pirellulales</taxon>
        <taxon>Lacipirellulaceae</taxon>
        <taxon>Bythopirellula</taxon>
    </lineage>
</organism>
<sequence length="236" mass="27012">MHENAEFAEAQRNNAENCELFLLCDALRLSELCVSMSSKQLRCDFHISTMAKRNNHYELAFEAYLREQRVAYVAVDEQRRSLIDQGSLKNLDFIVSPSDSVSLLVDVKGRQFPSGQKQKQYWRNWSTWDDLVSMARWQEKMGAASMALLVFAYEIVGNRSPLGPEKLFHFRQRSYAFLAVRVADYIHFSRQLSAKWETVSMSAPLFRQAAIPLDEILGQARCANSREPVGFAAVSD</sequence>
<protein>
    <submittedName>
        <fullName evidence="1">Uncharacterized protein</fullName>
    </submittedName>
</protein>
<gene>
    <name evidence="1" type="ORF">Pr1d_05440</name>
</gene>